<reference evidence="3 4" key="1">
    <citation type="journal article" date="2015" name="Genome Biol. Evol.">
        <title>Phylogenomic analyses indicate that early fungi evolved digesting cell walls of algal ancestors of land plants.</title>
        <authorList>
            <person name="Chang Y."/>
            <person name="Wang S."/>
            <person name="Sekimoto S."/>
            <person name="Aerts A.L."/>
            <person name="Choi C."/>
            <person name="Clum A."/>
            <person name="LaButti K.M."/>
            <person name="Lindquist E.A."/>
            <person name="Yee Ngan C."/>
            <person name="Ohm R.A."/>
            <person name="Salamov A.A."/>
            <person name="Grigoriev I.V."/>
            <person name="Spatafora J.W."/>
            <person name="Berbee M.L."/>
        </authorList>
    </citation>
    <scope>NUCLEOTIDE SEQUENCE [LARGE SCALE GENOMIC DNA]</scope>
    <source>
        <strain evidence="3 4">JEL478</strain>
    </source>
</reference>
<evidence type="ECO:0000313" key="4">
    <source>
        <dbReference type="Proteomes" id="UP000070544"/>
    </source>
</evidence>
<evidence type="ECO:0000256" key="2">
    <source>
        <dbReference type="SAM" id="Phobius"/>
    </source>
</evidence>
<accession>A0A139AI93</accession>
<sequence length="442" mass="47849">MTANVKTKELLNVETAESQGHSHQPKVVTASFANTPTMEARLGGGEGIVPPLSENLQNGVAGVPEGLGDSRLQVTAIDFEVGGDTSQPLPPSFPSEHSRSFHLQLATSLNGETARQHHEITCHGNADGQNNLGRCHENELGVTKDLVEAARWYASMRTREALKKLGIVGKMFQAGWDAVIPVDSKVIKWGYPEKKGDRYSEEPSTPEELNATANKETSIIEPSPNKGYAVPVMSETSDGDMRFNIGTLVQRIVGKIASDAQWQMVRLRSAEDTKRKLAYQFINAIASVAMVVEFAPPPTGQTAVGLNVQMSNTRVTMYQCLIFTVQSLRFMVGLEMAALSLMLAGLLIGVAMPATWVGMLAMIAGSAGGLVALKYRFKLFGDMTAEYKRRPQQGKDELAKEEQQIREQKRLALKKAEETSAAAAAEHAPAQAIPGAFQGSNN</sequence>
<proteinExistence type="predicted"/>
<gene>
    <name evidence="3" type="ORF">M427DRAFT_43553</name>
</gene>
<dbReference type="Proteomes" id="UP000070544">
    <property type="component" value="Unassembled WGS sequence"/>
</dbReference>
<dbReference type="InterPro" id="IPR011990">
    <property type="entry name" value="TPR-like_helical_dom_sf"/>
</dbReference>
<evidence type="ECO:0000256" key="1">
    <source>
        <dbReference type="SAM" id="MobiDB-lite"/>
    </source>
</evidence>
<keyword evidence="4" id="KW-1185">Reference proteome</keyword>
<feature type="transmembrane region" description="Helical" evidence="2">
    <location>
        <begin position="327"/>
        <end position="348"/>
    </location>
</feature>
<protein>
    <submittedName>
        <fullName evidence="3">Uncharacterized protein</fullName>
    </submittedName>
</protein>
<dbReference type="Gene3D" id="1.25.40.10">
    <property type="entry name" value="Tetratricopeptide repeat domain"/>
    <property type="match status" value="1"/>
</dbReference>
<keyword evidence="2" id="KW-1133">Transmembrane helix</keyword>
<organism evidence="3 4">
    <name type="scientific">Gonapodya prolifera (strain JEL478)</name>
    <name type="common">Monoblepharis prolifera</name>
    <dbReference type="NCBI Taxonomy" id="1344416"/>
    <lineage>
        <taxon>Eukaryota</taxon>
        <taxon>Fungi</taxon>
        <taxon>Fungi incertae sedis</taxon>
        <taxon>Chytridiomycota</taxon>
        <taxon>Chytridiomycota incertae sedis</taxon>
        <taxon>Monoblepharidomycetes</taxon>
        <taxon>Monoblepharidales</taxon>
        <taxon>Gonapodyaceae</taxon>
        <taxon>Gonapodya</taxon>
    </lineage>
</organism>
<feature type="region of interest" description="Disordered" evidence="1">
    <location>
        <begin position="416"/>
        <end position="442"/>
    </location>
</feature>
<keyword evidence="2" id="KW-0812">Transmembrane</keyword>
<feature type="compositionally biased region" description="Low complexity" evidence="1">
    <location>
        <begin position="419"/>
        <end position="436"/>
    </location>
</feature>
<feature type="transmembrane region" description="Helical" evidence="2">
    <location>
        <begin position="354"/>
        <end position="373"/>
    </location>
</feature>
<dbReference type="AlphaFoldDB" id="A0A139AI93"/>
<keyword evidence="2" id="KW-0472">Membrane</keyword>
<dbReference type="SUPFAM" id="SSF81901">
    <property type="entry name" value="HCP-like"/>
    <property type="match status" value="1"/>
</dbReference>
<dbReference type="EMBL" id="KQ965752">
    <property type="protein sequence ID" value="KXS16468.1"/>
    <property type="molecule type" value="Genomic_DNA"/>
</dbReference>
<evidence type="ECO:0000313" key="3">
    <source>
        <dbReference type="EMBL" id="KXS16468.1"/>
    </source>
</evidence>
<name>A0A139AI93_GONPJ</name>
<feature type="region of interest" description="Disordered" evidence="1">
    <location>
        <begin position="196"/>
        <end position="221"/>
    </location>
</feature>